<proteinExistence type="predicted"/>
<dbReference type="Proteomes" id="UP000094389">
    <property type="component" value="Unassembled WGS sequence"/>
</dbReference>
<dbReference type="EMBL" id="KV453925">
    <property type="protein sequence ID" value="ODV75882.1"/>
    <property type="molecule type" value="Genomic_DNA"/>
</dbReference>
<reference evidence="1 2" key="1">
    <citation type="journal article" date="2016" name="Proc. Natl. Acad. Sci. U.S.A.">
        <title>Comparative genomics of biotechnologically important yeasts.</title>
        <authorList>
            <person name="Riley R."/>
            <person name="Haridas S."/>
            <person name="Wolfe K.H."/>
            <person name="Lopes M.R."/>
            <person name="Hittinger C.T."/>
            <person name="Goeker M."/>
            <person name="Salamov A.A."/>
            <person name="Wisecaver J.H."/>
            <person name="Long T.M."/>
            <person name="Calvey C.H."/>
            <person name="Aerts A.L."/>
            <person name="Barry K.W."/>
            <person name="Choi C."/>
            <person name="Clum A."/>
            <person name="Coughlan A.Y."/>
            <person name="Deshpande S."/>
            <person name="Douglass A.P."/>
            <person name="Hanson S.J."/>
            <person name="Klenk H.-P."/>
            <person name="LaButti K.M."/>
            <person name="Lapidus A."/>
            <person name="Lindquist E.A."/>
            <person name="Lipzen A.M."/>
            <person name="Meier-Kolthoff J.P."/>
            <person name="Ohm R.A."/>
            <person name="Otillar R.P."/>
            <person name="Pangilinan J.L."/>
            <person name="Peng Y."/>
            <person name="Rokas A."/>
            <person name="Rosa C.A."/>
            <person name="Scheuner C."/>
            <person name="Sibirny A.A."/>
            <person name="Slot J.C."/>
            <person name="Stielow J.B."/>
            <person name="Sun H."/>
            <person name="Kurtzman C.P."/>
            <person name="Blackwell M."/>
            <person name="Grigoriev I.V."/>
            <person name="Jeffries T.W."/>
        </authorList>
    </citation>
    <scope>NUCLEOTIDE SEQUENCE [LARGE SCALE GENOMIC DNA]</scope>
    <source>
        <strain evidence="2">ATCC 18201 / CBS 1600 / BCRC 20928 / JCM 3617 / NBRC 0987 / NRRL Y-1542</strain>
    </source>
</reference>
<evidence type="ECO:0000313" key="1">
    <source>
        <dbReference type="EMBL" id="ODV75882.1"/>
    </source>
</evidence>
<dbReference type="OrthoDB" id="3978952at2759"/>
<dbReference type="AlphaFoldDB" id="A0A1E4S911"/>
<sequence length="112" mass="12531">MKAAMRSQRYNVANMVDFPAYVDGEPPVISLQQFDTAEWAKNAAVDSTEHGYFAVEMDNAEHVICKFDDESAKALDEIFHSAKQQFIQESVIPDLQAKVDSKATKEGSDEKD</sequence>
<keyword evidence="2" id="KW-1185">Reference proteome</keyword>
<organism evidence="1 2">
    <name type="scientific">Cyberlindnera jadinii (strain ATCC 18201 / CBS 1600 / BCRC 20928 / JCM 3617 / NBRC 0987 / NRRL Y-1542)</name>
    <name type="common">Torula yeast</name>
    <name type="synonym">Candida utilis</name>
    <dbReference type="NCBI Taxonomy" id="983966"/>
    <lineage>
        <taxon>Eukaryota</taxon>
        <taxon>Fungi</taxon>
        <taxon>Dikarya</taxon>
        <taxon>Ascomycota</taxon>
        <taxon>Saccharomycotina</taxon>
        <taxon>Saccharomycetes</taxon>
        <taxon>Phaffomycetales</taxon>
        <taxon>Phaffomycetaceae</taxon>
        <taxon>Cyberlindnera</taxon>
    </lineage>
</organism>
<evidence type="ECO:0000313" key="2">
    <source>
        <dbReference type="Proteomes" id="UP000094389"/>
    </source>
</evidence>
<dbReference type="RefSeq" id="XP_020072921.1">
    <property type="nucleotide sequence ID" value="XM_020216107.1"/>
</dbReference>
<protein>
    <submittedName>
        <fullName evidence="1">Uncharacterized protein</fullName>
    </submittedName>
</protein>
<accession>A0A1E4S911</accession>
<dbReference type="GeneID" id="30990503"/>
<name>A0A1E4S911_CYBJN</name>
<gene>
    <name evidence="1" type="ORF">CYBJADRAFT_170347</name>
</gene>